<dbReference type="SUPFAM" id="SSF51735">
    <property type="entry name" value="NAD(P)-binding Rossmann-fold domains"/>
    <property type="match status" value="1"/>
</dbReference>
<accession>A0A919K8D8</accession>
<dbReference type="Proteomes" id="UP000636960">
    <property type="component" value="Unassembled WGS sequence"/>
</dbReference>
<comment type="caution">
    <text evidence="3">The sequence shown here is derived from an EMBL/GenBank/DDBJ whole genome shotgun (WGS) entry which is preliminary data.</text>
</comment>
<dbReference type="InterPro" id="IPR000683">
    <property type="entry name" value="Gfo/Idh/MocA-like_OxRdtase_N"/>
</dbReference>
<evidence type="ECO:0000259" key="2">
    <source>
        <dbReference type="Pfam" id="PF22725"/>
    </source>
</evidence>
<dbReference type="GO" id="GO:0000166">
    <property type="term" value="F:nucleotide binding"/>
    <property type="evidence" value="ECO:0007669"/>
    <property type="project" value="InterPro"/>
</dbReference>
<dbReference type="SUPFAM" id="SSF55347">
    <property type="entry name" value="Glyceraldehyde-3-phosphate dehydrogenase-like, C-terminal domain"/>
    <property type="match status" value="1"/>
</dbReference>
<sequence>MTICTPHAEHEAGVLAAARRGVHVLCEKPIALRVEQAERMITATDAAGVRFGVLFQRRFWPAAARIRAAIDDGRMGLPICGGVVARLNRGADYYRAEPWRGRWETEGGGVLMTQVIHHIDLLQWFMGPARKVTGRCATLVHQQIVEVEDTAAALIEFASGALATVQAGTTFQPGLGVQVWVSDAHGRTASLMESPEGIAYTDVRTLPGEETFAGAGGPSDLSLAEIHDHLAPYHALHIADFVAALRDGRDPAVTGREALRSLAIVEAVYESSRSGSAVELSS</sequence>
<dbReference type="PANTHER" id="PTHR43249:SF1">
    <property type="entry name" value="D-GLUCOSIDE 3-DEHYDROGENASE"/>
    <property type="match status" value="1"/>
</dbReference>
<dbReference type="Gene3D" id="3.30.360.10">
    <property type="entry name" value="Dihydrodipicolinate Reductase, domain 2"/>
    <property type="match status" value="1"/>
</dbReference>
<feature type="domain" description="GFO/IDH/MocA-like oxidoreductase" evidence="2">
    <location>
        <begin position="65"/>
        <end position="180"/>
    </location>
</feature>
<dbReference type="PANTHER" id="PTHR43249">
    <property type="entry name" value="UDP-N-ACETYL-2-AMINO-2-DEOXY-D-GLUCURONATE OXIDASE"/>
    <property type="match status" value="1"/>
</dbReference>
<reference evidence="3" key="1">
    <citation type="submission" date="2021-01" db="EMBL/GenBank/DDBJ databases">
        <title>Whole genome shotgun sequence of Actinoplanes rishiriensis NBRC 108556.</title>
        <authorList>
            <person name="Komaki H."/>
            <person name="Tamura T."/>
        </authorList>
    </citation>
    <scope>NUCLEOTIDE SEQUENCE</scope>
    <source>
        <strain evidence="3">NBRC 108556</strain>
    </source>
</reference>
<dbReference type="InterPro" id="IPR052515">
    <property type="entry name" value="Gfo/Idh/MocA_Oxidoreductase"/>
</dbReference>
<protein>
    <submittedName>
        <fullName evidence="3">Oxidoreductase</fullName>
    </submittedName>
</protein>
<dbReference type="Gene3D" id="3.40.50.720">
    <property type="entry name" value="NAD(P)-binding Rossmann-like Domain"/>
    <property type="match status" value="1"/>
</dbReference>
<evidence type="ECO:0000313" key="3">
    <source>
        <dbReference type="EMBL" id="GIF01939.1"/>
    </source>
</evidence>
<dbReference type="EMBL" id="BOMV01000115">
    <property type="protein sequence ID" value="GIF01939.1"/>
    <property type="molecule type" value="Genomic_DNA"/>
</dbReference>
<gene>
    <name evidence="3" type="ORF">Ari01nite_94030</name>
</gene>
<dbReference type="Pfam" id="PF22725">
    <property type="entry name" value="GFO_IDH_MocA_C3"/>
    <property type="match status" value="1"/>
</dbReference>
<dbReference type="AlphaFoldDB" id="A0A919K8D8"/>
<feature type="domain" description="Gfo/Idh/MocA-like oxidoreductase N-terminal" evidence="1">
    <location>
        <begin position="2"/>
        <end position="53"/>
    </location>
</feature>
<proteinExistence type="predicted"/>
<evidence type="ECO:0000259" key="1">
    <source>
        <dbReference type="Pfam" id="PF01408"/>
    </source>
</evidence>
<organism evidence="3 4">
    <name type="scientific">Paractinoplanes rishiriensis</name>
    <dbReference type="NCBI Taxonomy" id="1050105"/>
    <lineage>
        <taxon>Bacteria</taxon>
        <taxon>Bacillati</taxon>
        <taxon>Actinomycetota</taxon>
        <taxon>Actinomycetes</taxon>
        <taxon>Micromonosporales</taxon>
        <taxon>Micromonosporaceae</taxon>
        <taxon>Paractinoplanes</taxon>
    </lineage>
</organism>
<evidence type="ECO:0000313" key="4">
    <source>
        <dbReference type="Proteomes" id="UP000636960"/>
    </source>
</evidence>
<dbReference type="Pfam" id="PF01408">
    <property type="entry name" value="GFO_IDH_MocA"/>
    <property type="match status" value="1"/>
</dbReference>
<keyword evidence="4" id="KW-1185">Reference proteome</keyword>
<dbReference type="InterPro" id="IPR036291">
    <property type="entry name" value="NAD(P)-bd_dom_sf"/>
</dbReference>
<dbReference type="InterPro" id="IPR055170">
    <property type="entry name" value="GFO_IDH_MocA-like_dom"/>
</dbReference>
<name>A0A919K8D8_9ACTN</name>